<gene>
    <name evidence="26" type="ORF">GCM10023214_30820</name>
</gene>
<dbReference type="Proteomes" id="UP001500192">
    <property type="component" value="Unassembled WGS sequence"/>
</dbReference>
<dbReference type="PRINTS" id="PR00344">
    <property type="entry name" value="BCTRLSENSOR"/>
</dbReference>
<evidence type="ECO:0000313" key="26">
    <source>
        <dbReference type="EMBL" id="GAA5163068.1"/>
    </source>
</evidence>
<evidence type="ECO:0000256" key="7">
    <source>
        <dbReference type="ARBA" id="ARBA00022553"/>
    </source>
</evidence>
<evidence type="ECO:0000256" key="6">
    <source>
        <dbReference type="ARBA" id="ARBA00022475"/>
    </source>
</evidence>
<keyword evidence="17" id="KW-0902">Two-component regulatory system</keyword>
<feature type="domain" description="HAMP" evidence="25">
    <location>
        <begin position="173"/>
        <end position="228"/>
    </location>
</feature>
<dbReference type="Gene3D" id="6.10.340.10">
    <property type="match status" value="1"/>
</dbReference>
<proteinExistence type="predicted"/>
<evidence type="ECO:0000313" key="27">
    <source>
        <dbReference type="Proteomes" id="UP001500192"/>
    </source>
</evidence>
<keyword evidence="7" id="KW-0597">Phosphoprotein</keyword>
<keyword evidence="19" id="KW-0843">Virulence</keyword>
<evidence type="ECO:0000256" key="9">
    <source>
        <dbReference type="ARBA" id="ARBA00022692"/>
    </source>
</evidence>
<dbReference type="PROSITE" id="PS50109">
    <property type="entry name" value="HIS_KIN"/>
    <property type="match status" value="1"/>
</dbReference>
<feature type="transmembrane region" description="Helical" evidence="23">
    <location>
        <begin position="149"/>
        <end position="168"/>
    </location>
</feature>
<evidence type="ECO:0000256" key="21">
    <source>
        <dbReference type="ARBA" id="ARBA00040454"/>
    </source>
</evidence>
<dbReference type="CDD" id="cd00082">
    <property type="entry name" value="HisKA"/>
    <property type="match status" value="1"/>
</dbReference>
<reference evidence="27" key="1">
    <citation type="journal article" date="2019" name="Int. J. Syst. Evol. Microbiol.">
        <title>The Global Catalogue of Microorganisms (GCM) 10K type strain sequencing project: providing services to taxonomists for standard genome sequencing and annotation.</title>
        <authorList>
            <consortium name="The Broad Institute Genomics Platform"/>
            <consortium name="The Broad Institute Genome Sequencing Center for Infectious Disease"/>
            <person name="Wu L."/>
            <person name="Ma J."/>
        </authorList>
    </citation>
    <scope>NUCLEOTIDE SEQUENCE [LARGE SCALE GENOMIC DNA]</scope>
    <source>
        <strain evidence="27">JCM 18054</strain>
    </source>
</reference>
<keyword evidence="9 23" id="KW-0812">Transmembrane</keyword>
<keyword evidence="11 26" id="KW-0418">Kinase</keyword>
<dbReference type="InterPro" id="IPR004358">
    <property type="entry name" value="Sig_transdc_His_kin-like_C"/>
</dbReference>
<evidence type="ECO:0000256" key="22">
    <source>
        <dbReference type="ARBA" id="ARBA00041776"/>
    </source>
</evidence>
<dbReference type="EMBL" id="BAABIB010000063">
    <property type="protein sequence ID" value="GAA5163068.1"/>
    <property type="molecule type" value="Genomic_DNA"/>
</dbReference>
<keyword evidence="23" id="KW-0472">Membrane</keyword>
<evidence type="ECO:0000256" key="1">
    <source>
        <dbReference type="ARBA" id="ARBA00000085"/>
    </source>
</evidence>
<protein>
    <recommendedName>
        <fullName evidence="21">Signal transduction histidine-protein kinase/phosphatase MprB</fullName>
        <ecNumber evidence="5">2.7.13.3</ecNumber>
    </recommendedName>
    <alternativeName>
        <fullName evidence="22">Mycobacterial persistence regulator B</fullName>
    </alternativeName>
</protein>
<evidence type="ECO:0000259" key="24">
    <source>
        <dbReference type="PROSITE" id="PS50109"/>
    </source>
</evidence>
<evidence type="ECO:0000256" key="3">
    <source>
        <dbReference type="ARBA" id="ARBA00001946"/>
    </source>
</evidence>
<evidence type="ECO:0000256" key="13">
    <source>
        <dbReference type="ARBA" id="ARBA00022840"/>
    </source>
</evidence>
<dbReference type="SMART" id="SM00387">
    <property type="entry name" value="HATPase_c"/>
    <property type="match status" value="1"/>
</dbReference>
<comment type="cofactor">
    <cofactor evidence="2">
        <name>Mn(2+)</name>
        <dbReference type="ChEBI" id="CHEBI:29035"/>
    </cofactor>
</comment>
<name>A0ABP9QKA6_9PSEU</name>
<dbReference type="PROSITE" id="PS50885">
    <property type="entry name" value="HAMP"/>
    <property type="match status" value="1"/>
</dbReference>
<keyword evidence="20" id="KW-0464">Manganese</keyword>
<keyword evidence="27" id="KW-1185">Reference proteome</keyword>
<evidence type="ECO:0000256" key="11">
    <source>
        <dbReference type="ARBA" id="ARBA00022777"/>
    </source>
</evidence>
<dbReference type="InterPro" id="IPR005467">
    <property type="entry name" value="His_kinase_dom"/>
</dbReference>
<evidence type="ECO:0000256" key="4">
    <source>
        <dbReference type="ARBA" id="ARBA00004651"/>
    </source>
</evidence>
<accession>A0ABP9QKA6</accession>
<evidence type="ECO:0000259" key="25">
    <source>
        <dbReference type="PROSITE" id="PS50885"/>
    </source>
</evidence>
<evidence type="ECO:0000256" key="20">
    <source>
        <dbReference type="ARBA" id="ARBA00023211"/>
    </source>
</evidence>
<sequence>MRWALAKVAVAVTTMVALAFLVPLGLMVQETAHDRAFSSAERQAAELGPALAITTDHGALQRALASTKAGTAGLVAVHVPTAEGAFDTLGTARADAGQLAVTAAGGRSATVPVPGGYALLQPVAVDNARIALVEVFVPEAALSAGVPTAWLVLSGVAAALVVISVLVADRLGTRIVGAARRLAAAARDLGAGNLQARAPDEDRDAPPELREAAAAFNAMAERVRQLLATEREMAADLSHRLRTPLTVLRLNTAALDDSETAEQTRQAVARLEHEVDHLIRAARGRGEDETVILGCDAADVVRDRTDFWSALAEDQGRRWRVDGTGRPALVPVSRADLAAALDAVLGNVFRHTDEGVSFGVEVRRTDYAVTVRVYDSGPGIADPEAALRRGEGAGGAGSTGLGLDIARRVAESTGGELTIGRTSRGGADIRLRLRTAPAARLSGPAGECLHTPAHPLP</sequence>
<dbReference type="PANTHER" id="PTHR44936">
    <property type="entry name" value="SENSOR PROTEIN CREC"/>
    <property type="match status" value="1"/>
</dbReference>
<keyword evidence="18" id="KW-0346">Stress response</keyword>
<evidence type="ECO:0000256" key="2">
    <source>
        <dbReference type="ARBA" id="ARBA00001936"/>
    </source>
</evidence>
<dbReference type="Gene3D" id="3.30.565.10">
    <property type="entry name" value="Histidine kinase-like ATPase, C-terminal domain"/>
    <property type="match status" value="1"/>
</dbReference>
<evidence type="ECO:0000256" key="5">
    <source>
        <dbReference type="ARBA" id="ARBA00012438"/>
    </source>
</evidence>
<dbReference type="InterPro" id="IPR036097">
    <property type="entry name" value="HisK_dim/P_sf"/>
</dbReference>
<comment type="catalytic activity">
    <reaction evidence="1">
        <text>ATP + protein L-histidine = ADP + protein N-phospho-L-histidine.</text>
        <dbReference type="EC" id="2.7.13.3"/>
    </reaction>
</comment>
<dbReference type="RefSeq" id="WP_346054087.1">
    <property type="nucleotide sequence ID" value="NZ_BAABIB010000063.1"/>
</dbReference>
<dbReference type="Pfam" id="PF00512">
    <property type="entry name" value="HisKA"/>
    <property type="match status" value="1"/>
</dbReference>
<dbReference type="InterPro" id="IPR036890">
    <property type="entry name" value="HATPase_C_sf"/>
</dbReference>
<evidence type="ECO:0000256" key="8">
    <source>
        <dbReference type="ARBA" id="ARBA00022679"/>
    </source>
</evidence>
<evidence type="ECO:0000256" key="23">
    <source>
        <dbReference type="SAM" id="Phobius"/>
    </source>
</evidence>
<dbReference type="SUPFAM" id="SSF55874">
    <property type="entry name" value="ATPase domain of HSP90 chaperone/DNA topoisomerase II/histidine kinase"/>
    <property type="match status" value="1"/>
</dbReference>
<evidence type="ECO:0000256" key="14">
    <source>
        <dbReference type="ARBA" id="ARBA00022842"/>
    </source>
</evidence>
<dbReference type="EC" id="2.7.13.3" evidence="5"/>
<comment type="caution">
    <text evidence="26">The sequence shown here is derived from an EMBL/GenBank/DDBJ whole genome shotgun (WGS) entry which is preliminary data.</text>
</comment>
<comment type="cofactor">
    <cofactor evidence="3">
        <name>Mg(2+)</name>
        <dbReference type="ChEBI" id="CHEBI:18420"/>
    </cofactor>
</comment>
<keyword evidence="13" id="KW-0067">ATP-binding</keyword>
<evidence type="ECO:0000256" key="17">
    <source>
        <dbReference type="ARBA" id="ARBA00023012"/>
    </source>
</evidence>
<dbReference type="InterPro" id="IPR050980">
    <property type="entry name" value="2C_sensor_his_kinase"/>
</dbReference>
<dbReference type="SUPFAM" id="SSF47384">
    <property type="entry name" value="Homodimeric domain of signal transducing histidine kinase"/>
    <property type="match status" value="1"/>
</dbReference>
<dbReference type="SMART" id="SM00388">
    <property type="entry name" value="HisKA"/>
    <property type="match status" value="1"/>
</dbReference>
<keyword evidence="12" id="KW-0378">Hydrolase</keyword>
<keyword evidence="6" id="KW-1003">Cell membrane</keyword>
<dbReference type="InterPro" id="IPR003661">
    <property type="entry name" value="HisK_dim/P_dom"/>
</dbReference>
<evidence type="ECO:0000256" key="16">
    <source>
        <dbReference type="ARBA" id="ARBA00022989"/>
    </source>
</evidence>
<comment type="subcellular location">
    <subcellularLocation>
        <location evidence="4">Cell membrane</location>
        <topology evidence="4">Multi-pass membrane protein</topology>
    </subcellularLocation>
</comment>
<evidence type="ECO:0000256" key="18">
    <source>
        <dbReference type="ARBA" id="ARBA00023016"/>
    </source>
</evidence>
<organism evidence="26 27">
    <name type="scientific">Amycolatopsis dongchuanensis</name>
    <dbReference type="NCBI Taxonomy" id="1070866"/>
    <lineage>
        <taxon>Bacteria</taxon>
        <taxon>Bacillati</taxon>
        <taxon>Actinomycetota</taxon>
        <taxon>Actinomycetes</taxon>
        <taxon>Pseudonocardiales</taxon>
        <taxon>Pseudonocardiaceae</taxon>
        <taxon>Amycolatopsis</taxon>
    </lineage>
</organism>
<dbReference type="InterPro" id="IPR003660">
    <property type="entry name" value="HAMP_dom"/>
</dbReference>
<evidence type="ECO:0000256" key="10">
    <source>
        <dbReference type="ARBA" id="ARBA00022741"/>
    </source>
</evidence>
<feature type="domain" description="Histidine kinase" evidence="24">
    <location>
        <begin position="236"/>
        <end position="437"/>
    </location>
</feature>
<keyword evidence="14" id="KW-0460">Magnesium</keyword>
<dbReference type="Pfam" id="PF02518">
    <property type="entry name" value="HATPase_c"/>
    <property type="match status" value="1"/>
</dbReference>
<dbReference type="Pfam" id="PF00672">
    <property type="entry name" value="HAMP"/>
    <property type="match status" value="1"/>
</dbReference>
<dbReference type="InterPro" id="IPR003594">
    <property type="entry name" value="HATPase_dom"/>
</dbReference>
<dbReference type="PANTHER" id="PTHR44936:SF9">
    <property type="entry name" value="SENSOR PROTEIN CREC"/>
    <property type="match status" value="1"/>
</dbReference>
<dbReference type="SMART" id="SM00304">
    <property type="entry name" value="HAMP"/>
    <property type="match status" value="1"/>
</dbReference>
<keyword evidence="10" id="KW-0547">Nucleotide-binding</keyword>
<evidence type="ECO:0000256" key="12">
    <source>
        <dbReference type="ARBA" id="ARBA00022801"/>
    </source>
</evidence>
<evidence type="ECO:0000256" key="19">
    <source>
        <dbReference type="ARBA" id="ARBA00023026"/>
    </source>
</evidence>
<keyword evidence="8" id="KW-0808">Transferase</keyword>
<keyword evidence="16 23" id="KW-1133">Transmembrane helix</keyword>
<evidence type="ECO:0000256" key="15">
    <source>
        <dbReference type="ARBA" id="ARBA00022912"/>
    </source>
</evidence>
<keyword evidence="15" id="KW-0904">Protein phosphatase</keyword>
<dbReference type="Gene3D" id="1.10.287.130">
    <property type="match status" value="1"/>
</dbReference>
<dbReference type="GO" id="GO:0016301">
    <property type="term" value="F:kinase activity"/>
    <property type="evidence" value="ECO:0007669"/>
    <property type="project" value="UniProtKB-KW"/>
</dbReference>